<dbReference type="SMART" id="SM00278">
    <property type="entry name" value="HhH1"/>
    <property type="match status" value="2"/>
</dbReference>
<dbReference type="InterPro" id="IPR001162">
    <property type="entry name" value="UvrC_RNase_H_dom"/>
</dbReference>
<dbReference type="Gene3D" id="3.30.420.340">
    <property type="entry name" value="UvrC, RNAse H endonuclease domain"/>
    <property type="match status" value="1"/>
</dbReference>
<feature type="domain" description="Helix-hairpin-helix DNA-binding motif class 1" evidence="2">
    <location>
        <begin position="88"/>
        <end position="107"/>
    </location>
</feature>
<proteinExistence type="predicted"/>
<dbReference type="PANTHER" id="PTHR30562:SF1">
    <property type="entry name" value="UVRABC SYSTEM PROTEIN C"/>
    <property type="match status" value="1"/>
</dbReference>
<dbReference type="InterPro" id="IPR003583">
    <property type="entry name" value="Hlx-hairpin-Hlx_DNA-bd_motif"/>
</dbReference>
<name>C6SH89_NEIME</name>
<dbReference type="Gene3D" id="1.10.150.20">
    <property type="entry name" value="5' to 3' exonuclease, C-terminal subdomain"/>
    <property type="match status" value="1"/>
</dbReference>
<evidence type="ECO:0000313" key="3">
    <source>
        <dbReference type="EMBL" id="CBA04766.1"/>
    </source>
</evidence>
<dbReference type="GO" id="GO:0003677">
    <property type="term" value="F:DNA binding"/>
    <property type="evidence" value="ECO:0007669"/>
    <property type="project" value="InterPro"/>
</dbReference>
<feature type="domain" description="Helix-hairpin-helix DNA-binding motif class 1" evidence="2">
    <location>
        <begin position="120"/>
        <end position="139"/>
    </location>
</feature>
<keyword evidence="1" id="KW-0227">DNA damage</keyword>
<dbReference type="GO" id="GO:0006281">
    <property type="term" value="P:DNA repair"/>
    <property type="evidence" value="ECO:0007669"/>
    <property type="project" value="InterPro"/>
</dbReference>
<dbReference type="InterPro" id="IPR010994">
    <property type="entry name" value="RuvA_2-like"/>
</dbReference>
<gene>
    <name evidence="3" type="primary">uvrC1</name>
    <name evidence="3" type="ORF">NMW_0307</name>
</gene>
<reference evidence="3" key="1">
    <citation type="journal article" date="2008" name="Proc. Natl. Acad. Sci. U.S.A.">
        <title>Whole-genome comparison of disease and carriage strains provides insights into virulence evolution in Neisseria meningitidis.</title>
        <authorList>
            <person name="Schoen C."/>
            <person name="Blom J."/>
            <person name="Claus H."/>
            <person name="Schramm-Glueck A."/>
            <person name="Brandt P."/>
            <person name="Mueller T."/>
            <person name="Goesmann A."/>
            <person name="Joseph B."/>
            <person name="Konietzny S."/>
            <person name="Kurzai O."/>
            <person name="Schmitt C."/>
            <person name="Friedrich T."/>
            <person name="Linke B."/>
            <person name="Vogel U."/>
            <person name="Frosch M."/>
        </authorList>
    </citation>
    <scope>NUCLEOTIDE SEQUENCE</scope>
    <source>
        <strain evidence="3">Alpha275</strain>
    </source>
</reference>
<organism evidence="3">
    <name type="scientific">Neisseria meningitidis alpha275</name>
    <dbReference type="NCBI Taxonomy" id="295996"/>
    <lineage>
        <taxon>Bacteria</taxon>
        <taxon>Pseudomonadati</taxon>
        <taxon>Pseudomonadota</taxon>
        <taxon>Betaproteobacteria</taxon>
        <taxon>Neisseriales</taxon>
        <taxon>Neisseriaceae</taxon>
        <taxon>Neisseria</taxon>
    </lineage>
</organism>
<dbReference type="InterPro" id="IPR038476">
    <property type="entry name" value="UvrC_RNase_H_dom_sf"/>
</dbReference>
<sequence>MIDGGKGQIGVAVSVWEELGLHIPLVGIAKGPERKAGMEELILPFTGEIFRLPPNSPALHLLQTVRDESHRFAITGHRKKRDKARVTSSLSEIPGIGSKRRQALLTRFGGLRGVIAASREDLEKVEGISKALAETIYNHLH</sequence>
<dbReference type="GO" id="GO:0009381">
    <property type="term" value="F:excinuclease ABC activity"/>
    <property type="evidence" value="ECO:0007669"/>
    <property type="project" value="InterPro"/>
</dbReference>
<dbReference type="SUPFAM" id="SSF47781">
    <property type="entry name" value="RuvA domain 2-like"/>
    <property type="match status" value="1"/>
</dbReference>
<dbReference type="FunFam" id="1.10.150.20:FF:000005">
    <property type="entry name" value="UvrABC system protein C"/>
    <property type="match status" value="1"/>
</dbReference>
<dbReference type="PANTHER" id="PTHR30562">
    <property type="entry name" value="UVRC/OXIDOREDUCTASE"/>
    <property type="match status" value="1"/>
</dbReference>
<evidence type="ECO:0000256" key="1">
    <source>
        <dbReference type="ARBA" id="ARBA00023236"/>
    </source>
</evidence>
<evidence type="ECO:0000259" key="2">
    <source>
        <dbReference type="SMART" id="SM00278"/>
    </source>
</evidence>
<keyword evidence="1" id="KW-0742">SOS response</keyword>
<dbReference type="GO" id="GO:0009380">
    <property type="term" value="C:excinuclease repair complex"/>
    <property type="evidence" value="ECO:0007669"/>
    <property type="project" value="TreeGrafter"/>
</dbReference>
<dbReference type="GO" id="GO:0009432">
    <property type="term" value="P:SOS response"/>
    <property type="evidence" value="ECO:0007669"/>
    <property type="project" value="UniProtKB-KW"/>
</dbReference>
<accession>C6SH89</accession>
<dbReference type="Pfam" id="PF08459">
    <property type="entry name" value="UvrC_RNaseH_dom"/>
    <property type="match status" value="1"/>
</dbReference>
<dbReference type="AlphaFoldDB" id="C6SH89"/>
<protein>
    <recommendedName>
        <fullName evidence="2">Helix-hairpin-helix DNA-binding motif class 1 domain-containing protein</fullName>
    </recommendedName>
</protein>
<dbReference type="Pfam" id="PF14520">
    <property type="entry name" value="HHH_5"/>
    <property type="match status" value="1"/>
</dbReference>
<dbReference type="InterPro" id="IPR050066">
    <property type="entry name" value="UvrABC_protein_C"/>
</dbReference>
<dbReference type="EMBL" id="AM889138">
    <property type="protein sequence ID" value="CBA04766.1"/>
    <property type="molecule type" value="Genomic_DNA"/>
</dbReference>